<gene>
    <name evidence="18" type="ORF">LRAMOSA08081</name>
</gene>
<dbReference type="GO" id="GO:0006273">
    <property type="term" value="P:lagging strand elongation"/>
    <property type="evidence" value="ECO:0007669"/>
    <property type="project" value="TreeGrafter"/>
</dbReference>
<reference evidence="18" key="1">
    <citation type="journal article" date="2014" name="Genome Announc.">
        <title>De novo whole-genome sequence and genome annotation of Lichtheimia ramosa.</title>
        <authorList>
            <person name="Linde J."/>
            <person name="Schwartze V."/>
            <person name="Binder U."/>
            <person name="Lass-Florl C."/>
            <person name="Voigt K."/>
            <person name="Horn F."/>
        </authorList>
    </citation>
    <scope>NUCLEOTIDE SEQUENCE</scope>
    <source>
        <strain evidence="18">JMRC FSU:6197</strain>
    </source>
</reference>
<keyword evidence="10 12" id="KW-0238">DNA-binding</keyword>
<dbReference type="GO" id="GO:0003688">
    <property type="term" value="F:DNA replication origin binding"/>
    <property type="evidence" value="ECO:0007669"/>
    <property type="project" value="TreeGrafter"/>
</dbReference>
<dbReference type="Gene3D" id="1.10.287.690">
    <property type="entry name" value="Helix hairpin bin"/>
    <property type="match status" value="1"/>
</dbReference>
<keyword evidence="6" id="KW-0479">Metal-binding</keyword>
<keyword evidence="7" id="KW-0863">Zinc-finger</keyword>
<sequence>MSDSRKERLLKLQQQRIAKERKSQRNVDDVYVEVEEHDYHALNDDADFVEDDDNAGYIDDGLGNDEEEFSDEYDQADRKTSKRKRKNGTGADGKDKQAKKSRDIASMFSKSASRKPAPSAAPVKKEETKDDASFMDDLFATLESPTPAKSAPSQRPKPSSTSRFGNGTSHPSRVHPTPTRRTTSSQVRLDMPPPSINNNKDDDDDVIETTKSLAVGDDNNKTTNNVSHSQSDTNEDFFDAYDSFSTGMMDVIDDLEKGSPSRVTVKQEEQEPSLSADTNMEVVEEEKRPSIKYKEARPDLETWEKAHDAMGPMDVTEASTQDLSRQMDVLEEDGSLHFWWYDAYERREKGAVYFFGKASIRQCGGLHVYVLTMMIIQVLNKSTNRYISCSVAVRNIERSIFVLPRQYKLDDQGKPTAQEVTMSDVHEEISSVCARHNISKFLAKPVTRKYAFELPDVPCESEYLKMHYSYELPQLPEESSGTTYSRLFGVNTGPLEHLLVKRDIMGPSWLKIDQAQISNTNETWCKIEIAVNNPKLVNPLKDENGNVPTHVPPLVVLALSLRTVMNHQKNENEIVAASGLVCNQVHIDEPTPLEAQPKSRFTIVRQLANTPYPAGFNEAAAREKKLGFPIQVERTENALLNCLIAKIHVTDPDVVVGHNFAGFDLDVMLHRMKKLNTQHWHKLGRIRRKNWPKLQSGAGGTGESTYQERMIMSGRLVCDTYLASKDLIRSKSYRLTDLAQSQLKIAREDIEFDKINKYYEESQSLIHLVKHCAFDAFLSTSLMFKLQILPLTKQLTNLAGNMWSRSMTGARAERNEFLLLHEFHRHKYICPDKTFPKNNNKAVIIEQGDMDQDEVNEQLQTKKSKGRRKPAYTGGLVLEPKKGFYDKYVLLLDFNSLYPSIIQEYNVCFTTVQRHNLPDNPDNEGEDNVPDVPDANVAQGLLPRLLKTLVERRRQVKKLMKDPKLSSTEKMQYDIRQMALKLTANSMYGCLGFTHSRFYAKPLAMLITYKGREILQNTVDLAGNLDLNVIYGDTDSIMVYTNESEVQKVKEIGNMFKRRVNEMYNLLEIDIDGLFKHMLLLKKKKYAALLVEENPDGTLKETVETKGLDLVRRDWCDLSHDVSSRVLSFILSDKDREEVVNEIHEYLRQVGEEIRKGEVSLEKFIINKQLTKNPHEYADAKNQPHVQVALRMRAAGISVRAGDTIPYVICQVDHIPNGSKTGFAEKAFHPDDIVHGKKSLDIEWYLNQQVHPPIARLCSPIDGTDIARLAECLGLDGSKYNVGRIYDEDQDEEFTTLESQISDAERFKDAERLRIRCNLCKHEQIFEGMTRMKNDNECVSGLECEACHGTISEAAVRSALIRCMRSYVRKYYEGWLVCDDATCGSRTRMMSVFGRRCLREGCHGSVKREYTDKQLYTQLLYFSNMFDAERAKENALSSGSATVQINSLINLHHNTFLRLKMVADSYLDRSGYRHVDIAKLMTLANLTFPKLT</sequence>
<dbReference type="SMART" id="SM00486">
    <property type="entry name" value="POLBc"/>
    <property type="match status" value="1"/>
</dbReference>
<dbReference type="Pfam" id="PF03104">
    <property type="entry name" value="DNA_pol_B_exo1"/>
    <property type="match status" value="1"/>
</dbReference>
<evidence type="ECO:0000256" key="5">
    <source>
        <dbReference type="ARBA" id="ARBA00022705"/>
    </source>
</evidence>
<evidence type="ECO:0000313" key="18">
    <source>
        <dbReference type="EMBL" id="CDS05553.1"/>
    </source>
</evidence>
<feature type="domain" description="DNA-directed DNA polymerase family B exonuclease" evidence="15">
    <location>
        <begin position="487"/>
        <end position="736"/>
    </location>
</feature>
<comment type="similarity">
    <text evidence="2 12">Belongs to the DNA polymerase type-B family.</text>
</comment>
<evidence type="ECO:0000259" key="16">
    <source>
        <dbReference type="Pfam" id="PF08996"/>
    </source>
</evidence>
<feature type="region of interest" description="Disordered" evidence="13">
    <location>
        <begin position="262"/>
        <end position="289"/>
    </location>
</feature>
<dbReference type="InterPro" id="IPR038256">
    <property type="entry name" value="Pol_alpha_znc_sf"/>
</dbReference>
<feature type="region of interest" description="Disordered" evidence="13">
    <location>
        <begin position="41"/>
        <end position="234"/>
    </location>
</feature>
<evidence type="ECO:0000256" key="2">
    <source>
        <dbReference type="ARBA" id="ARBA00005755"/>
    </source>
</evidence>
<feature type="compositionally biased region" description="Acidic residues" evidence="13">
    <location>
        <begin position="44"/>
        <end position="54"/>
    </location>
</feature>
<dbReference type="EMBL" id="LK023317">
    <property type="protein sequence ID" value="CDS05553.1"/>
    <property type="molecule type" value="Genomic_DNA"/>
</dbReference>
<comment type="subcellular location">
    <subcellularLocation>
        <location evidence="1">Nucleus</location>
    </subcellularLocation>
</comment>
<feature type="domain" description="Zinc finger DNA-directed DNA polymerase family B alpha" evidence="16">
    <location>
        <begin position="1299"/>
        <end position="1480"/>
    </location>
</feature>
<dbReference type="FunFam" id="1.10.287.690:FF:000003">
    <property type="entry name" value="DNA polymerase"/>
    <property type="match status" value="1"/>
</dbReference>
<dbReference type="PANTHER" id="PTHR45861:SF1">
    <property type="entry name" value="DNA POLYMERASE ALPHA CATALYTIC SUBUNIT"/>
    <property type="match status" value="1"/>
</dbReference>
<proteinExistence type="inferred from homology"/>
<dbReference type="NCBIfam" id="TIGR00592">
    <property type="entry name" value="pol2"/>
    <property type="match status" value="1"/>
</dbReference>
<accession>A0A077WEJ8</accession>
<dbReference type="Gene3D" id="1.10.132.60">
    <property type="entry name" value="DNA polymerase family B, C-terminal domain"/>
    <property type="match status" value="1"/>
</dbReference>
<dbReference type="GO" id="GO:0000166">
    <property type="term" value="F:nucleotide binding"/>
    <property type="evidence" value="ECO:0007669"/>
    <property type="project" value="InterPro"/>
</dbReference>
<dbReference type="InterPro" id="IPR012337">
    <property type="entry name" value="RNaseH-like_sf"/>
</dbReference>
<comment type="catalytic activity">
    <reaction evidence="12">
        <text>DNA(n) + a 2'-deoxyribonucleoside 5'-triphosphate = DNA(n+1) + diphosphate</text>
        <dbReference type="Rhea" id="RHEA:22508"/>
        <dbReference type="Rhea" id="RHEA-COMP:17339"/>
        <dbReference type="Rhea" id="RHEA-COMP:17340"/>
        <dbReference type="ChEBI" id="CHEBI:33019"/>
        <dbReference type="ChEBI" id="CHEBI:61560"/>
        <dbReference type="ChEBI" id="CHEBI:173112"/>
        <dbReference type="EC" id="2.7.7.7"/>
    </reaction>
</comment>
<dbReference type="InterPro" id="IPR036397">
    <property type="entry name" value="RNaseH_sf"/>
</dbReference>
<dbReference type="GO" id="GO:0006272">
    <property type="term" value="P:leading strand elongation"/>
    <property type="evidence" value="ECO:0007669"/>
    <property type="project" value="TreeGrafter"/>
</dbReference>
<dbReference type="FunFam" id="3.30.70.2820:FF:000001">
    <property type="entry name" value="DNA polymerase"/>
    <property type="match status" value="1"/>
</dbReference>
<dbReference type="Gene3D" id="3.90.1600.10">
    <property type="entry name" value="Palm domain of DNA polymerase"/>
    <property type="match status" value="1"/>
</dbReference>
<feature type="domain" description="DNA polymerase alpha catalytic subunit N-terminal" evidence="17">
    <location>
        <begin position="10"/>
        <end position="62"/>
    </location>
</feature>
<dbReference type="CDD" id="cd05776">
    <property type="entry name" value="DNA_polB_alpha_exo"/>
    <property type="match status" value="1"/>
</dbReference>
<name>A0A077WEJ8_9FUNG</name>
<dbReference type="Pfam" id="PF00136">
    <property type="entry name" value="DNA_pol_B"/>
    <property type="match status" value="1"/>
</dbReference>
<dbReference type="PRINTS" id="PR00106">
    <property type="entry name" value="DNAPOLB"/>
</dbReference>
<dbReference type="InterPro" id="IPR006133">
    <property type="entry name" value="DNA-dir_DNA_pol_B_exonuc"/>
</dbReference>
<evidence type="ECO:0000256" key="8">
    <source>
        <dbReference type="ARBA" id="ARBA00022833"/>
    </source>
</evidence>
<dbReference type="PANTHER" id="PTHR45861">
    <property type="entry name" value="DNA POLYMERASE ALPHA CATALYTIC SUBUNIT"/>
    <property type="match status" value="1"/>
</dbReference>
<feature type="compositionally biased region" description="Acidic residues" evidence="13">
    <location>
        <begin position="62"/>
        <end position="74"/>
    </location>
</feature>
<keyword evidence="3 12" id="KW-0808">Transferase</keyword>
<dbReference type="SUPFAM" id="SSF53098">
    <property type="entry name" value="Ribonuclease H-like"/>
    <property type="match status" value="1"/>
</dbReference>
<keyword evidence="8" id="KW-0862">Zinc</keyword>
<evidence type="ECO:0000256" key="12">
    <source>
        <dbReference type="RuleBase" id="RU000442"/>
    </source>
</evidence>
<dbReference type="InterPro" id="IPR006134">
    <property type="entry name" value="DNA-dir_DNA_pol_B_multi_dom"/>
</dbReference>
<dbReference type="FunFam" id="1.10.132.60:FF:000004">
    <property type="entry name" value="DNA polymerase"/>
    <property type="match status" value="1"/>
</dbReference>
<dbReference type="PROSITE" id="PS00116">
    <property type="entry name" value="DNA_POLYMERASE_B"/>
    <property type="match status" value="1"/>
</dbReference>
<dbReference type="Gene3D" id="1.10.3200.20">
    <property type="entry name" value="DNA Polymerase alpha, zinc finger"/>
    <property type="match status" value="1"/>
</dbReference>
<dbReference type="InterPro" id="IPR045846">
    <property type="entry name" value="POLBc_alpha"/>
</dbReference>
<dbReference type="GO" id="GO:0033554">
    <property type="term" value="P:cellular response to stress"/>
    <property type="evidence" value="ECO:0007669"/>
    <property type="project" value="UniProtKB-ARBA"/>
</dbReference>
<evidence type="ECO:0000256" key="1">
    <source>
        <dbReference type="ARBA" id="ARBA00004123"/>
    </source>
</evidence>
<dbReference type="OrthoDB" id="6755010at2759"/>
<feature type="domain" description="DNA-directed DNA polymerase family B multifunctional" evidence="14">
    <location>
        <begin position="802"/>
        <end position="1261"/>
    </location>
</feature>
<keyword evidence="9 12" id="KW-0239">DNA-directed DNA polymerase</keyword>
<dbReference type="Gene3D" id="3.30.420.10">
    <property type="entry name" value="Ribonuclease H-like superfamily/Ribonuclease H"/>
    <property type="match status" value="1"/>
</dbReference>
<feature type="compositionally biased region" description="Polar residues" evidence="13">
    <location>
        <begin position="221"/>
        <end position="232"/>
    </location>
</feature>
<evidence type="ECO:0000256" key="6">
    <source>
        <dbReference type="ARBA" id="ARBA00022723"/>
    </source>
</evidence>
<dbReference type="InterPro" id="IPR042087">
    <property type="entry name" value="DNA_pol_B_thumb"/>
</dbReference>
<evidence type="ECO:0000259" key="17">
    <source>
        <dbReference type="Pfam" id="PF12254"/>
    </source>
</evidence>
<dbReference type="CDD" id="cd05532">
    <property type="entry name" value="POLBc_alpha"/>
    <property type="match status" value="1"/>
</dbReference>
<dbReference type="GO" id="GO:0003682">
    <property type="term" value="F:chromatin binding"/>
    <property type="evidence" value="ECO:0007669"/>
    <property type="project" value="TreeGrafter"/>
</dbReference>
<dbReference type="Gene3D" id="3.30.70.2820">
    <property type="match status" value="1"/>
</dbReference>
<dbReference type="Gene3D" id="6.10.10.100">
    <property type="match status" value="1"/>
</dbReference>
<dbReference type="InterPro" id="IPR006172">
    <property type="entry name" value="DNA-dir_DNA_pol_B"/>
</dbReference>
<dbReference type="GO" id="GO:0008270">
    <property type="term" value="F:zinc ion binding"/>
    <property type="evidence" value="ECO:0007669"/>
    <property type="project" value="UniProtKB-KW"/>
</dbReference>
<evidence type="ECO:0000256" key="4">
    <source>
        <dbReference type="ARBA" id="ARBA00022695"/>
    </source>
</evidence>
<dbReference type="GO" id="GO:0005658">
    <property type="term" value="C:alpha DNA polymerase:primase complex"/>
    <property type="evidence" value="ECO:0007669"/>
    <property type="project" value="UniProtKB-ARBA"/>
</dbReference>
<evidence type="ECO:0000256" key="13">
    <source>
        <dbReference type="SAM" id="MobiDB-lite"/>
    </source>
</evidence>
<keyword evidence="5 12" id="KW-0235">DNA replication</keyword>
<dbReference type="GO" id="GO:0003697">
    <property type="term" value="F:single-stranded DNA binding"/>
    <property type="evidence" value="ECO:0007669"/>
    <property type="project" value="TreeGrafter"/>
</dbReference>
<dbReference type="InterPro" id="IPR024647">
    <property type="entry name" value="DNA_pol_a_cat_su_N"/>
</dbReference>
<evidence type="ECO:0000256" key="9">
    <source>
        <dbReference type="ARBA" id="ARBA00022932"/>
    </source>
</evidence>
<evidence type="ECO:0000256" key="3">
    <source>
        <dbReference type="ARBA" id="ARBA00022679"/>
    </source>
</evidence>
<dbReference type="Pfam" id="PF08996">
    <property type="entry name" value="zf-DNA_Pol"/>
    <property type="match status" value="1"/>
</dbReference>
<evidence type="ECO:0000256" key="11">
    <source>
        <dbReference type="ARBA" id="ARBA00023242"/>
    </source>
</evidence>
<dbReference type="GO" id="GO:1902975">
    <property type="term" value="P:mitotic DNA replication initiation"/>
    <property type="evidence" value="ECO:0007669"/>
    <property type="project" value="InterPro"/>
</dbReference>
<evidence type="ECO:0000256" key="10">
    <source>
        <dbReference type="ARBA" id="ARBA00023125"/>
    </source>
</evidence>
<dbReference type="InterPro" id="IPR043502">
    <property type="entry name" value="DNA/RNA_pol_sf"/>
</dbReference>
<dbReference type="EC" id="2.7.7.7" evidence="12"/>
<dbReference type="InterPro" id="IPR017964">
    <property type="entry name" value="DNA-dir_DNA_pol_B_CS"/>
</dbReference>
<feature type="compositionally biased region" description="Basic and acidic residues" evidence="13">
    <location>
        <begin position="92"/>
        <end position="103"/>
    </location>
</feature>
<keyword evidence="4 12" id="KW-0548">Nucleotidyltransferase</keyword>
<feature type="compositionally biased region" description="Basic and acidic residues" evidence="13">
    <location>
        <begin position="123"/>
        <end position="132"/>
    </location>
</feature>
<evidence type="ECO:0000256" key="7">
    <source>
        <dbReference type="ARBA" id="ARBA00022771"/>
    </source>
</evidence>
<dbReference type="Gene3D" id="2.40.50.730">
    <property type="match status" value="1"/>
</dbReference>
<feature type="compositionally biased region" description="Low complexity" evidence="13">
    <location>
        <begin position="109"/>
        <end position="122"/>
    </location>
</feature>
<dbReference type="InterPro" id="IPR023211">
    <property type="entry name" value="DNA_pol_palm_dom_sf"/>
</dbReference>
<dbReference type="InterPro" id="IPR015088">
    <property type="entry name" value="Znf_DNA-dir_DNA_pol_B_alpha"/>
</dbReference>
<evidence type="ECO:0000259" key="15">
    <source>
        <dbReference type="Pfam" id="PF03104"/>
    </source>
</evidence>
<organism evidence="18">
    <name type="scientific">Lichtheimia ramosa</name>
    <dbReference type="NCBI Taxonomy" id="688394"/>
    <lineage>
        <taxon>Eukaryota</taxon>
        <taxon>Fungi</taxon>
        <taxon>Fungi incertae sedis</taxon>
        <taxon>Mucoromycota</taxon>
        <taxon>Mucoromycotina</taxon>
        <taxon>Mucoromycetes</taxon>
        <taxon>Mucorales</taxon>
        <taxon>Lichtheimiaceae</taxon>
        <taxon>Lichtheimia</taxon>
    </lineage>
</organism>
<dbReference type="Pfam" id="PF12254">
    <property type="entry name" value="DNA_pol_alpha_N"/>
    <property type="match status" value="1"/>
</dbReference>
<keyword evidence="11" id="KW-0539">Nucleus</keyword>
<evidence type="ECO:0000259" key="14">
    <source>
        <dbReference type="Pfam" id="PF00136"/>
    </source>
</evidence>
<protein>
    <recommendedName>
        <fullName evidence="12">DNA polymerase</fullName>
        <ecNumber evidence="12">2.7.7.7</ecNumber>
    </recommendedName>
</protein>
<feature type="compositionally biased region" description="Polar residues" evidence="13">
    <location>
        <begin position="151"/>
        <end position="171"/>
    </location>
</feature>
<dbReference type="GO" id="GO:0003887">
    <property type="term" value="F:DNA-directed DNA polymerase activity"/>
    <property type="evidence" value="ECO:0007669"/>
    <property type="project" value="UniProtKB-KW"/>
</dbReference>
<dbReference type="SUPFAM" id="SSF56672">
    <property type="entry name" value="DNA/RNA polymerases"/>
    <property type="match status" value="1"/>
</dbReference>